<keyword evidence="3" id="KW-0822">Tryptophan biosynthesis</keyword>
<dbReference type="GO" id="GO:0000162">
    <property type="term" value="P:L-tryptophan biosynthetic process"/>
    <property type="evidence" value="ECO:0007669"/>
    <property type="project" value="UniProtKB-KW"/>
</dbReference>
<accession>A0A2N3PR49</accession>
<feature type="domain" description="Glycosyl transferase family 3" evidence="4">
    <location>
        <begin position="101"/>
        <end position="317"/>
    </location>
</feature>
<keyword evidence="3" id="KW-0028">Amino-acid biosynthesis</keyword>
<keyword evidence="7" id="KW-1185">Reference proteome</keyword>
<proteinExistence type="predicted"/>
<keyword evidence="2 6" id="KW-0808">Transferase</keyword>
<evidence type="ECO:0000259" key="4">
    <source>
        <dbReference type="Pfam" id="PF00591"/>
    </source>
</evidence>
<evidence type="ECO:0000256" key="2">
    <source>
        <dbReference type="ARBA" id="ARBA00022679"/>
    </source>
</evidence>
<dbReference type="RefSeq" id="WP_101252337.1">
    <property type="nucleotide sequence ID" value="NZ_PIUM01000026.1"/>
</dbReference>
<dbReference type="InterPro" id="IPR005940">
    <property type="entry name" value="Anthranilate_Pribosyl_Tfrase"/>
</dbReference>
<dbReference type="GO" id="GO:0004048">
    <property type="term" value="F:anthranilate phosphoribosyltransferase activity"/>
    <property type="evidence" value="ECO:0007669"/>
    <property type="project" value="InterPro"/>
</dbReference>
<dbReference type="Pfam" id="PF02885">
    <property type="entry name" value="Glycos_trans_3N"/>
    <property type="match status" value="1"/>
</dbReference>
<dbReference type="EMBL" id="PIUM01000026">
    <property type="protein sequence ID" value="PKU22864.1"/>
    <property type="molecule type" value="Genomic_DNA"/>
</dbReference>
<dbReference type="NCBIfam" id="NF006564">
    <property type="entry name" value="PRK09071.1"/>
    <property type="match status" value="1"/>
</dbReference>
<evidence type="ECO:0000256" key="3">
    <source>
        <dbReference type="ARBA" id="ARBA00022822"/>
    </source>
</evidence>
<comment type="caution">
    <text evidence="6">The sequence shown here is derived from an EMBL/GenBank/DDBJ whole genome shotgun (WGS) entry which is preliminary data.</text>
</comment>
<evidence type="ECO:0000256" key="1">
    <source>
        <dbReference type="ARBA" id="ARBA00022676"/>
    </source>
</evidence>
<feature type="domain" description="Glycosyl transferase family 3 N-terminal" evidence="5">
    <location>
        <begin position="13"/>
        <end position="71"/>
    </location>
</feature>
<dbReference type="PANTHER" id="PTHR43285:SF4">
    <property type="entry name" value="TRANSFERASE"/>
    <property type="match status" value="1"/>
</dbReference>
<keyword evidence="1" id="KW-0328">Glycosyltransferase</keyword>
<dbReference type="SUPFAM" id="SSF47648">
    <property type="entry name" value="Nucleoside phosphorylase/phosphoribosyltransferase N-terminal domain"/>
    <property type="match status" value="1"/>
</dbReference>
<keyword evidence="3" id="KW-0057">Aromatic amino acid biosynthesis</keyword>
<dbReference type="SUPFAM" id="SSF52418">
    <property type="entry name" value="Nucleoside phosphorylase/phosphoribosyltransferase catalytic domain"/>
    <property type="match status" value="1"/>
</dbReference>
<evidence type="ECO:0000313" key="7">
    <source>
        <dbReference type="Proteomes" id="UP000233293"/>
    </source>
</evidence>
<protein>
    <submittedName>
        <fullName evidence="6">Glycosyl transferase family protein</fullName>
    </submittedName>
</protein>
<evidence type="ECO:0000259" key="5">
    <source>
        <dbReference type="Pfam" id="PF02885"/>
    </source>
</evidence>
<dbReference type="OrthoDB" id="8455878at2"/>
<dbReference type="AlphaFoldDB" id="A0A2N3PR49"/>
<sequence>MSEHPFASYVRILGKGPNLSRALTLDETRAAVGMILKGEVEPVQLGAFLCLMRVKTETPAEVAGFALAIRDNLAIPGDMPPVDLDWPSYAGKSRQLPMFLLSALLLAENGVAIAMHGIGGHTAGRLYSEEALAHLGIQAAQSLEDAARQIDERRFTYVPMQVLHPALPGIMGLKRLLGLRSPLHTVARNMNPFDARVSLMSVFHPNYRAVHRDAAKLMDMRELACFKGEGGEIERRPEKPCLVEGLRGGEPFEEEWSPTLTAGAAHDLEMDPARLAALWRGEASDPYAEATVRATTAVALRQLGRAGTMGEAEALAVELWNRRRRKGF</sequence>
<dbReference type="Gene3D" id="1.20.970.10">
    <property type="entry name" value="Transferase, Pyrimidine Nucleoside Phosphorylase, Chain C"/>
    <property type="match status" value="1"/>
</dbReference>
<dbReference type="InterPro" id="IPR017459">
    <property type="entry name" value="Glycosyl_Trfase_fam3_N_dom"/>
</dbReference>
<reference evidence="7" key="1">
    <citation type="submission" date="2017-12" db="EMBL/GenBank/DDBJ databases">
        <title>Draft genome sequence of Telmatospirillum siberiense 26-4b1T, an acidotolerant peatland alphaproteobacterium potentially involved in sulfur cycling.</title>
        <authorList>
            <person name="Hausmann B."/>
            <person name="Pjevac P."/>
            <person name="Schreck K."/>
            <person name="Herbold C.W."/>
            <person name="Daims H."/>
            <person name="Wagner M."/>
            <person name="Pester M."/>
            <person name="Loy A."/>
        </authorList>
    </citation>
    <scope>NUCLEOTIDE SEQUENCE [LARGE SCALE GENOMIC DNA]</scope>
    <source>
        <strain evidence="7">26-4b1</strain>
    </source>
</reference>
<dbReference type="Proteomes" id="UP000233293">
    <property type="component" value="Unassembled WGS sequence"/>
</dbReference>
<gene>
    <name evidence="6" type="ORF">CWS72_19615</name>
</gene>
<dbReference type="PANTHER" id="PTHR43285">
    <property type="entry name" value="ANTHRANILATE PHOSPHORIBOSYLTRANSFERASE"/>
    <property type="match status" value="1"/>
</dbReference>
<name>A0A2N3PR49_9PROT</name>
<organism evidence="6 7">
    <name type="scientific">Telmatospirillum siberiense</name>
    <dbReference type="NCBI Taxonomy" id="382514"/>
    <lineage>
        <taxon>Bacteria</taxon>
        <taxon>Pseudomonadati</taxon>
        <taxon>Pseudomonadota</taxon>
        <taxon>Alphaproteobacteria</taxon>
        <taxon>Rhodospirillales</taxon>
        <taxon>Rhodospirillaceae</taxon>
        <taxon>Telmatospirillum</taxon>
    </lineage>
</organism>
<evidence type="ECO:0000313" key="6">
    <source>
        <dbReference type="EMBL" id="PKU22864.1"/>
    </source>
</evidence>
<dbReference type="InterPro" id="IPR035902">
    <property type="entry name" value="Nuc_phospho_transferase"/>
</dbReference>
<dbReference type="InterPro" id="IPR000312">
    <property type="entry name" value="Glycosyl_Trfase_fam3"/>
</dbReference>
<dbReference type="InterPro" id="IPR036320">
    <property type="entry name" value="Glycosyl_Trfase_fam3_N_dom_sf"/>
</dbReference>
<dbReference type="GO" id="GO:0005829">
    <property type="term" value="C:cytosol"/>
    <property type="evidence" value="ECO:0007669"/>
    <property type="project" value="TreeGrafter"/>
</dbReference>
<dbReference type="Pfam" id="PF00591">
    <property type="entry name" value="Glycos_transf_3"/>
    <property type="match status" value="1"/>
</dbReference>
<dbReference type="Gene3D" id="3.40.1030.10">
    <property type="entry name" value="Nucleoside phosphorylase/phosphoribosyltransferase catalytic domain"/>
    <property type="match status" value="1"/>
</dbReference>